<dbReference type="InterPro" id="IPR001810">
    <property type="entry name" value="F-box_dom"/>
</dbReference>
<dbReference type="SUPFAM" id="SSF81383">
    <property type="entry name" value="F-box domain"/>
    <property type="match status" value="1"/>
</dbReference>
<dbReference type="AlphaFoldDB" id="A0A6A6SYE8"/>
<evidence type="ECO:0000313" key="3">
    <source>
        <dbReference type="Proteomes" id="UP000799324"/>
    </source>
</evidence>
<dbReference type="Proteomes" id="UP000799324">
    <property type="component" value="Unassembled WGS sequence"/>
</dbReference>
<dbReference type="PROSITE" id="PS50181">
    <property type="entry name" value="FBOX"/>
    <property type="match status" value="1"/>
</dbReference>
<keyword evidence="3" id="KW-1185">Reference proteome</keyword>
<evidence type="ECO:0000313" key="2">
    <source>
        <dbReference type="EMBL" id="KAF2651244.1"/>
    </source>
</evidence>
<proteinExistence type="predicted"/>
<organism evidence="2 3">
    <name type="scientific">Lophiostoma macrostomum CBS 122681</name>
    <dbReference type="NCBI Taxonomy" id="1314788"/>
    <lineage>
        <taxon>Eukaryota</taxon>
        <taxon>Fungi</taxon>
        <taxon>Dikarya</taxon>
        <taxon>Ascomycota</taxon>
        <taxon>Pezizomycotina</taxon>
        <taxon>Dothideomycetes</taxon>
        <taxon>Pleosporomycetidae</taxon>
        <taxon>Pleosporales</taxon>
        <taxon>Lophiostomataceae</taxon>
        <taxon>Lophiostoma</taxon>
    </lineage>
</organism>
<dbReference type="EMBL" id="MU004431">
    <property type="protein sequence ID" value="KAF2651244.1"/>
    <property type="molecule type" value="Genomic_DNA"/>
</dbReference>
<reference evidence="2" key="1">
    <citation type="journal article" date="2020" name="Stud. Mycol.">
        <title>101 Dothideomycetes genomes: a test case for predicting lifestyles and emergence of pathogens.</title>
        <authorList>
            <person name="Haridas S."/>
            <person name="Albert R."/>
            <person name="Binder M."/>
            <person name="Bloem J."/>
            <person name="Labutti K."/>
            <person name="Salamov A."/>
            <person name="Andreopoulos B."/>
            <person name="Baker S."/>
            <person name="Barry K."/>
            <person name="Bills G."/>
            <person name="Bluhm B."/>
            <person name="Cannon C."/>
            <person name="Castanera R."/>
            <person name="Culley D."/>
            <person name="Daum C."/>
            <person name="Ezra D."/>
            <person name="Gonzalez J."/>
            <person name="Henrissat B."/>
            <person name="Kuo A."/>
            <person name="Liang C."/>
            <person name="Lipzen A."/>
            <person name="Lutzoni F."/>
            <person name="Magnuson J."/>
            <person name="Mondo S."/>
            <person name="Nolan M."/>
            <person name="Ohm R."/>
            <person name="Pangilinan J."/>
            <person name="Park H.-J."/>
            <person name="Ramirez L."/>
            <person name="Alfaro M."/>
            <person name="Sun H."/>
            <person name="Tritt A."/>
            <person name="Yoshinaga Y."/>
            <person name="Zwiers L.-H."/>
            <person name="Turgeon B."/>
            <person name="Goodwin S."/>
            <person name="Spatafora J."/>
            <person name="Crous P."/>
            <person name="Grigoriev I."/>
        </authorList>
    </citation>
    <scope>NUCLEOTIDE SEQUENCE</scope>
    <source>
        <strain evidence="2">CBS 122681</strain>
    </source>
</reference>
<dbReference type="InterPro" id="IPR036047">
    <property type="entry name" value="F-box-like_dom_sf"/>
</dbReference>
<dbReference type="OrthoDB" id="5130616at2759"/>
<sequence>MSGLPTEVDKIIVHFLDREELEALCLTSKYYNDLAEPFLYTTIRFHTKDLLGPYLLTRTLFDRPYLADCIKTLEVYQKHEISEDPESSTKKEESFLQRVSLDVGCGEKNGKEQLPALKKQLQDESQSYASAVARAIFFAWPSLNGNCKNTWMQNFHLLDMDACISLIVTMALNLEVLTWILSSECHFSTMPLLLVQVRSPMAHGTADRRAFSRLRTLNVIAEELDAVKGRITHWVPYAPSNELYVRNLWVDHIEYPLARPIAYVPTIHALGQVLHPSIPMPTNFVPTLQVLEMDHVMLYPDDFAQELCLGYFWNLQHLTLRKVSNPHDWSNFPYEEFSEILSKYCPRLRLLHVSVWWDEPSLVSAHQVAL</sequence>
<name>A0A6A6SYE8_9PLEO</name>
<protein>
    <recommendedName>
        <fullName evidence="1">F-box domain-containing protein</fullName>
    </recommendedName>
</protein>
<accession>A0A6A6SYE8</accession>
<evidence type="ECO:0000259" key="1">
    <source>
        <dbReference type="PROSITE" id="PS50181"/>
    </source>
</evidence>
<feature type="domain" description="F-box" evidence="1">
    <location>
        <begin position="1"/>
        <end position="43"/>
    </location>
</feature>
<gene>
    <name evidence="2" type="ORF">K491DRAFT_720031</name>
</gene>